<dbReference type="Proteomes" id="UP001178507">
    <property type="component" value="Unassembled WGS sequence"/>
</dbReference>
<evidence type="ECO:0000313" key="2">
    <source>
        <dbReference type="Proteomes" id="UP001178507"/>
    </source>
</evidence>
<name>A0AA36MHD0_9DINO</name>
<accession>A0AA36MHD0</accession>
<dbReference type="InterPro" id="IPR019734">
    <property type="entry name" value="TPR_rpt"/>
</dbReference>
<gene>
    <name evidence="1" type="ORF">EVOR1521_LOCUS1791</name>
</gene>
<dbReference type="SMART" id="SM00028">
    <property type="entry name" value="TPR"/>
    <property type="match status" value="4"/>
</dbReference>
<evidence type="ECO:0000313" key="1">
    <source>
        <dbReference type="EMBL" id="CAJ1371491.1"/>
    </source>
</evidence>
<dbReference type="Gene3D" id="1.25.40.10">
    <property type="entry name" value="Tetratricopeptide repeat domain"/>
    <property type="match status" value="2"/>
</dbReference>
<dbReference type="InterPro" id="IPR053209">
    <property type="entry name" value="Gramillin-biosynth_MTr"/>
</dbReference>
<dbReference type="AlphaFoldDB" id="A0AA36MHD0"/>
<dbReference type="PANTHER" id="PTHR47643">
    <property type="entry name" value="TPR DOMAIN PROTEIN (AFU_ORTHOLOGUE AFUA_5G12710)"/>
    <property type="match status" value="1"/>
</dbReference>
<sequence length="685" mass="75262">MDLQQLAQMLPPEMVGCIDKMPPELLEKMMHEVQSKLPKSDEVGDEEKQLVYIELLKSCCSSEVVADFEELRGEARAKMLQALQVSVEETARQLMEESLMGPKKRNESAETGCPILRALRLFWTCDIPPQTIQTLKYKLLPSWGCRKPRHMQLWRHEQLRERSRKLNKTSFLQLSTNSTVVKPGGSSARDWASLRPVAAESLKLFEVAKGCVLVGRLVTDPDAQVGITTLLEDSAGQLTQLGLYNQLPGGAVGSDALMLADKMFPKGATLRIAEPFMKVFRDGNRGVRVDSPHDLRVEPRVSSGKESREAGRQRGNALFGAGQFQAALTAYWQALRCCEDVAVLFSNRAQAYLKQEHWLEALRDSSAGLLLQPRNAKHWQRYAGALAGAGWPRLSVASAAVSASGLEGADLPDVAEVRQVLRKEQGNAAYRAKCYSKAVALYTDALDAHPDASEVAKLLSNLALCSIRTGMLHDAVATAGSCLRLTDSAKARRHLGQALALLGELELAGAVLGSNSKDALAEEIRVMRQHLQQGFPTELMAVAAAERCWSTSFLVDWVAPDTLRLCHIEGKGRGLRSTRDIRRGETLMLQRPRAFASADVEEGQLVTSLDYEKRMVSDTSKVKMISQVTFAASLDMPLARVLSHLDDGSGARREVVDFAEFLHRLSPVVCRCCSNSPSLFPDGSG</sequence>
<dbReference type="InterPro" id="IPR011990">
    <property type="entry name" value="TPR-like_helical_dom_sf"/>
</dbReference>
<keyword evidence="2" id="KW-1185">Reference proteome</keyword>
<dbReference type="SUPFAM" id="SSF48452">
    <property type="entry name" value="TPR-like"/>
    <property type="match status" value="2"/>
</dbReference>
<protein>
    <submittedName>
        <fullName evidence="1">Uncharacterized protein</fullName>
    </submittedName>
</protein>
<dbReference type="InterPro" id="IPR046341">
    <property type="entry name" value="SET_dom_sf"/>
</dbReference>
<dbReference type="EMBL" id="CAUJNA010000082">
    <property type="protein sequence ID" value="CAJ1371491.1"/>
    <property type="molecule type" value="Genomic_DNA"/>
</dbReference>
<reference evidence="1" key="1">
    <citation type="submission" date="2023-08" db="EMBL/GenBank/DDBJ databases">
        <authorList>
            <person name="Chen Y."/>
            <person name="Shah S."/>
            <person name="Dougan E. K."/>
            <person name="Thang M."/>
            <person name="Chan C."/>
        </authorList>
    </citation>
    <scope>NUCLEOTIDE SEQUENCE</scope>
</reference>
<organism evidence="1 2">
    <name type="scientific">Effrenium voratum</name>
    <dbReference type="NCBI Taxonomy" id="2562239"/>
    <lineage>
        <taxon>Eukaryota</taxon>
        <taxon>Sar</taxon>
        <taxon>Alveolata</taxon>
        <taxon>Dinophyceae</taxon>
        <taxon>Suessiales</taxon>
        <taxon>Symbiodiniaceae</taxon>
        <taxon>Effrenium</taxon>
    </lineage>
</organism>
<comment type="caution">
    <text evidence="1">The sequence shown here is derived from an EMBL/GenBank/DDBJ whole genome shotgun (WGS) entry which is preliminary data.</text>
</comment>
<dbReference type="SUPFAM" id="SSF82199">
    <property type="entry name" value="SET domain"/>
    <property type="match status" value="1"/>
</dbReference>
<proteinExistence type="predicted"/>
<dbReference type="PANTHER" id="PTHR47643:SF2">
    <property type="entry name" value="TPR DOMAIN PROTEIN (AFU_ORTHOLOGUE AFUA_5G12710)"/>
    <property type="match status" value="1"/>
</dbReference>